<keyword evidence="1" id="KW-0732">Signal</keyword>
<name>A0A1L0B6H7_9ASCO</name>
<evidence type="ECO:0000313" key="3">
    <source>
        <dbReference type="Proteomes" id="UP000182334"/>
    </source>
</evidence>
<protein>
    <submittedName>
        <fullName evidence="2">CIC11C00000005101</fullName>
    </submittedName>
</protein>
<dbReference type="PROSITE" id="PS51257">
    <property type="entry name" value="PROKAR_LIPOPROTEIN"/>
    <property type="match status" value="1"/>
</dbReference>
<reference evidence="2 3" key="1">
    <citation type="submission" date="2016-10" db="EMBL/GenBank/DDBJ databases">
        <authorList>
            <person name="de Groot N.N."/>
        </authorList>
    </citation>
    <scope>NUCLEOTIDE SEQUENCE [LARGE SCALE GENOMIC DNA]</scope>
    <source>
        <strain evidence="2 3">CBS 141442</strain>
    </source>
</reference>
<keyword evidence="3" id="KW-1185">Reference proteome</keyword>
<organism evidence="2 3">
    <name type="scientific">Sungouiella intermedia</name>
    <dbReference type="NCBI Taxonomy" id="45354"/>
    <lineage>
        <taxon>Eukaryota</taxon>
        <taxon>Fungi</taxon>
        <taxon>Dikarya</taxon>
        <taxon>Ascomycota</taxon>
        <taxon>Saccharomycotina</taxon>
        <taxon>Pichiomycetes</taxon>
        <taxon>Metschnikowiaceae</taxon>
        <taxon>Sungouiella</taxon>
    </lineage>
</organism>
<dbReference type="AlphaFoldDB" id="A0A1L0B6H7"/>
<feature type="chain" id="PRO_5013109083" evidence="1">
    <location>
        <begin position="20"/>
        <end position="119"/>
    </location>
</feature>
<dbReference type="OrthoDB" id="10656286at2759"/>
<accession>A0A1L0B6H7</accession>
<gene>
    <name evidence="2" type="ORF">SAMEA4029010_CIC11G00000005101</name>
</gene>
<proteinExistence type="predicted"/>
<evidence type="ECO:0000256" key="1">
    <source>
        <dbReference type="SAM" id="SignalP"/>
    </source>
</evidence>
<feature type="signal peptide" evidence="1">
    <location>
        <begin position="1"/>
        <end position="19"/>
    </location>
</feature>
<dbReference type="EMBL" id="LT635756">
    <property type="protein sequence ID" value="SGZ46298.1"/>
    <property type="molecule type" value="Genomic_DNA"/>
</dbReference>
<sequence>MFLLKVVLAFLFSCNLVASACKPFDYDPEIGAYGNTTCHLWDSDDYEHDKRMIIYAYDNDAYHQFISLVGLELAIEVLEILKRLQDILREVIESHGDISSKHASWGFRKLLPWNWLMDK</sequence>
<dbReference type="Proteomes" id="UP000182334">
    <property type="component" value="Chromosome I"/>
</dbReference>
<evidence type="ECO:0000313" key="2">
    <source>
        <dbReference type="EMBL" id="SGZ46298.1"/>
    </source>
</evidence>